<dbReference type="EMBL" id="AAMT01000014">
    <property type="protein sequence ID" value="EAQ11543.1"/>
    <property type="molecule type" value="Genomic_DNA"/>
</dbReference>
<keyword evidence="9" id="KW-0808">Transferase</keyword>
<dbReference type="InterPro" id="IPR001789">
    <property type="entry name" value="Sig_transdc_resp-reg_receiver"/>
</dbReference>
<evidence type="ECO:0000256" key="3">
    <source>
        <dbReference type="ARBA" id="ARBA00022553"/>
    </source>
</evidence>
<dbReference type="InterPro" id="IPR003594">
    <property type="entry name" value="HATPase_dom"/>
</dbReference>
<dbReference type="InterPro" id="IPR036097">
    <property type="entry name" value="HisK_dim/P_sf"/>
</dbReference>
<dbReference type="SUPFAM" id="SSF52172">
    <property type="entry name" value="CheY-like"/>
    <property type="match status" value="1"/>
</dbReference>
<keyword evidence="10" id="KW-1185">Reference proteome</keyword>
<comment type="caution">
    <text evidence="9">The sequence shown here is derived from an EMBL/GenBank/DDBJ whole genome shotgun (WGS) entry which is preliminary data.</text>
</comment>
<accession>A3VJG6</accession>
<dbReference type="PRINTS" id="PR00344">
    <property type="entry name" value="BCTRLSENSOR"/>
</dbReference>
<dbReference type="CDD" id="cd00082">
    <property type="entry name" value="HisKA"/>
    <property type="match status" value="1"/>
</dbReference>
<feature type="domain" description="Histidine kinase" evidence="7">
    <location>
        <begin position="395"/>
        <end position="619"/>
    </location>
</feature>
<name>A3VJG6_9RHOB</name>
<dbReference type="SUPFAM" id="SSF55785">
    <property type="entry name" value="PYP-like sensor domain (PAS domain)"/>
    <property type="match status" value="1"/>
</dbReference>
<dbReference type="InterPro" id="IPR003661">
    <property type="entry name" value="HisK_dim/P_dom"/>
</dbReference>
<gene>
    <name evidence="9" type="ORF">RB2654_03909</name>
</gene>
<dbReference type="RefSeq" id="WP_008328883.1">
    <property type="nucleotide sequence ID" value="NZ_CH902578.1"/>
</dbReference>
<dbReference type="CDD" id="cd00130">
    <property type="entry name" value="PAS"/>
    <property type="match status" value="1"/>
</dbReference>
<evidence type="ECO:0000313" key="9">
    <source>
        <dbReference type="EMBL" id="EAQ11543.1"/>
    </source>
</evidence>
<evidence type="ECO:0000256" key="4">
    <source>
        <dbReference type="PROSITE-ProRule" id="PRU00169"/>
    </source>
</evidence>
<feature type="region of interest" description="Disordered" evidence="5">
    <location>
        <begin position="653"/>
        <end position="678"/>
    </location>
</feature>
<reference evidence="9 10" key="1">
    <citation type="journal article" date="2010" name="J. Bacteriol.">
        <title>Genome sequences of Pelagibaca bermudensis HTCC2601T and Maritimibacter alkaliphilus HTCC2654T, the type strains of two marine Roseobacter genera.</title>
        <authorList>
            <person name="Thrash J.C."/>
            <person name="Cho J.C."/>
            <person name="Ferriera S."/>
            <person name="Johnson J."/>
            <person name="Vergin K.L."/>
            <person name="Giovannoni S.J."/>
        </authorList>
    </citation>
    <scope>NUCLEOTIDE SEQUENCE [LARGE SCALE GENOMIC DNA]</scope>
    <source>
        <strain evidence="9 10">HTCC2654</strain>
    </source>
</reference>
<dbReference type="SMART" id="SM00448">
    <property type="entry name" value="REC"/>
    <property type="match status" value="1"/>
</dbReference>
<dbReference type="Gene3D" id="3.30.450.20">
    <property type="entry name" value="PAS domain"/>
    <property type="match status" value="1"/>
</dbReference>
<dbReference type="Pfam" id="PF00512">
    <property type="entry name" value="HisKA"/>
    <property type="match status" value="1"/>
</dbReference>
<protein>
    <recommendedName>
        <fullName evidence="2">histidine kinase</fullName>
        <ecNumber evidence="2">2.7.13.3</ecNumber>
    </recommendedName>
</protein>
<dbReference type="PANTHER" id="PTHR43065:SF42">
    <property type="entry name" value="TWO-COMPONENT SENSOR PPRA"/>
    <property type="match status" value="1"/>
</dbReference>
<evidence type="ECO:0000256" key="2">
    <source>
        <dbReference type="ARBA" id="ARBA00012438"/>
    </source>
</evidence>
<dbReference type="SMART" id="SM00091">
    <property type="entry name" value="PAS"/>
    <property type="match status" value="2"/>
</dbReference>
<feature type="domain" description="Response regulatory" evidence="8">
    <location>
        <begin position="683"/>
        <end position="799"/>
    </location>
</feature>
<evidence type="ECO:0000256" key="1">
    <source>
        <dbReference type="ARBA" id="ARBA00000085"/>
    </source>
</evidence>
<dbReference type="PROSITE" id="PS50109">
    <property type="entry name" value="HIS_KIN"/>
    <property type="match status" value="1"/>
</dbReference>
<dbReference type="STRING" id="314271.RB2654_03909"/>
<dbReference type="Proteomes" id="UP000002931">
    <property type="component" value="Unassembled WGS sequence"/>
</dbReference>
<dbReference type="eggNOG" id="COG4191">
    <property type="taxonomic scope" value="Bacteria"/>
</dbReference>
<evidence type="ECO:0000256" key="5">
    <source>
        <dbReference type="SAM" id="MobiDB-lite"/>
    </source>
</evidence>
<dbReference type="Pfam" id="PF08448">
    <property type="entry name" value="PAS_4"/>
    <property type="match status" value="1"/>
</dbReference>
<proteinExistence type="predicted"/>
<dbReference type="InterPro" id="IPR011006">
    <property type="entry name" value="CheY-like_superfamily"/>
</dbReference>
<dbReference type="SUPFAM" id="SSF55874">
    <property type="entry name" value="ATPase domain of HSP90 chaperone/DNA topoisomerase II/histidine kinase"/>
    <property type="match status" value="1"/>
</dbReference>
<dbReference type="InterPro" id="IPR036890">
    <property type="entry name" value="HATPase_C_sf"/>
</dbReference>
<dbReference type="InterPro" id="IPR004358">
    <property type="entry name" value="Sig_transdc_His_kin-like_C"/>
</dbReference>
<keyword evidence="3 4" id="KW-0597">Phosphoprotein</keyword>
<dbReference type="Gene3D" id="3.30.565.10">
    <property type="entry name" value="Histidine kinase-like ATPase, C-terminal domain"/>
    <property type="match status" value="1"/>
</dbReference>
<dbReference type="GO" id="GO:0000155">
    <property type="term" value="F:phosphorelay sensor kinase activity"/>
    <property type="evidence" value="ECO:0007669"/>
    <property type="project" value="InterPro"/>
</dbReference>
<comment type="catalytic activity">
    <reaction evidence="1">
        <text>ATP + protein L-histidine = ADP + protein N-phospho-L-histidine.</text>
        <dbReference type="EC" id="2.7.13.3"/>
    </reaction>
</comment>
<dbReference type="EC" id="2.7.13.3" evidence="2"/>
<evidence type="ECO:0000256" key="6">
    <source>
        <dbReference type="SAM" id="Phobius"/>
    </source>
</evidence>
<organism evidence="9 10">
    <name type="scientific">Maritimibacter alkaliphilus HTCC2654</name>
    <dbReference type="NCBI Taxonomy" id="314271"/>
    <lineage>
        <taxon>Bacteria</taxon>
        <taxon>Pseudomonadati</taxon>
        <taxon>Pseudomonadota</taxon>
        <taxon>Alphaproteobacteria</taxon>
        <taxon>Rhodobacterales</taxon>
        <taxon>Roseobacteraceae</taxon>
        <taxon>Maritimibacter</taxon>
    </lineage>
</organism>
<feature type="modified residue" description="4-aspartylphosphate" evidence="4">
    <location>
        <position position="734"/>
    </location>
</feature>
<dbReference type="Gene3D" id="3.40.50.2300">
    <property type="match status" value="1"/>
</dbReference>
<feature type="transmembrane region" description="Helical" evidence="6">
    <location>
        <begin position="12"/>
        <end position="30"/>
    </location>
</feature>
<dbReference type="Pfam" id="PF02518">
    <property type="entry name" value="HATPase_c"/>
    <property type="match status" value="1"/>
</dbReference>
<dbReference type="Gene3D" id="1.10.287.130">
    <property type="match status" value="1"/>
</dbReference>
<feature type="transmembrane region" description="Helical" evidence="6">
    <location>
        <begin position="36"/>
        <end position="58"/>
    </location>
</feature>
<dbReference type="FunFam" id="1.10.287.130:FF:000037">
    <property type="entry name" value="Hybrid sensor histidine kinase/response regulator"/>
    <property type="match status" value="1"/>
</dbReference>
<evidence type="ECO:0000259" key="8">
    <source>
        <dbReference type="PROSITE" id="PS50110"/>
    </source>
</evidence>
<keyword evidence="6" id="KW-1133">Transmembrane helix</keyword>
<keyword evidence="6" id="KW-0812">Transmembrane</keyword>
<evidence type="ECO:0000259" key="7">
    <source>
        <dbReference type="PROSITE" id="PS50109"/>
    </source>
</evidence>
<dbReference type="AlphaFoldDB" id="A3VJG6"/>
<feature type="compositionally biased region" description="Basic and acidic residues" evidence="5">
    <location>
        <begin position="662"/>
        <end position="678"/>
    </location>
</feature>
<dbReference type="InterPro" id="IPR013656">
    <property type="entry name" value="PAS_4"/>
</dbReference>
<dbReference type="SMART" id="SM00388">
    <property type="entry name" value="HisKA"/>
    <property type="match status" value="1"/>
</dbReference>
<dbReference type="SMART" id="SM00387">
    <property type="entry name" value="HATPase_c"/>
    <property type="match status" value="1"/>
</dbReference>
<sequence length="800" mass="86859">MTRAALGLAPRLWAVVLVALVALGGSWFVVPPVAALLLFLIGLTLLSVALLTFGLKFWHDRAAESLRSLTEALVAEDSAPTLMTDPDGAIRFANAAARTAFEAREGQTLTEVLGDLWLQPATLLYRLQNRALALGAAREGVAIRGGQVNVSVHRVGSETFLWRIEEVGAMRPTGHSGDDIGLPMMTASRSGAILSMNEALRRLLGGRESTLDRVFSDLPLRPGETHVIHGARGVMPVLVAEVERSAGRREIYLLPEPKSPMLEAADWGVVESLPVPLLRLAPNGRVSMANARARKLLGVDEVVGRLFSDLVEGLGRPVSDWLSEAWVGRNLGRTETLRTSEGEEETFLQISLEKVRDDEGDALVVVMSDATELKTLETQFVQSQKMQAIGQLAGGVAHDFNNLLTAISGHCDLLLLRHDNPDDEDFPDLKQISQNSNRAAALVGQLLAFSRKQTLRPDVIDLADSMADLVHLLGRLVGETITLDYLHDQDIRPVRADKRQLEQVVMNLVVNARDAMPGGGTIRLEVHNVYLDRALERDRVRVPRGDYVTIRVIDAGHGIPPSRIAKIFEPFYTTKGAGKGTGLGLSMAYGIVKQSGGFIFVDSVEGSGTTFSLYFPVYEPPADHMLSPTMVAEKERTDAVLREAAARMIEDKRASAPATLEDAEKASVPKPTHDPNLERKSGNVLLVEDEAPVRAFASRALALRGYTVLEADSAESALALLEDPTLKIDVVVTDVIMPGMDGPTWVAKALEDRPGVKVVFVSGYAEESVSEHQKRIPNSVFLPKPFSLSELTATVAAQIH</sequence>
<dbReference type="InterPro" id="IPR005467">
    <property type="entry name" value="His_kinase_dom"/>
</dbReference>
<dbReference type="InterPro" id="IPR035965">
    <property type="entry name" value="PAS-like_dom_sf"/>
</dbReference>
<dbReference type="SUPFAM" id="SSF47384">
    <property type="entry name" value="Homodimeric domain of signal transducing histidine kinase"/>
    <property type="match status" value="1"/>
</dbReference>
<dbReference type="HOGENOM" id="CLU_000445_114_51_5"/>
<dbReference type="Pfam" id="PF00072">
    <property type="entry name" value="Response_reg"/>
    <property type="match status" value="1"/>
</dbReference>
<evidence type="ECO:0000313" key="10">
    <source>
        <dbReference type="Proteomes" id="UP000002931"/>
    </source>
</evidence>
<dbReference type="PANTHER" id="PTHR43065">
    <property type="entry name" value="SENSOR HISTIDINE KINASE"/>
    <property type="match status" value="1"/>
</dbReference>
<dbReference type="eggNOG" id="COG0784">
    <property type="taxonomic scope" value="Bacteria"/>
</dbReference>
<keyword evidence="6" id="KW-0472">Membrane</keyword>
<keyword evidence="9" id="KW-0418">Kinase</keyword>
<dbReference type="PROSITE" id="PS50110">
    <property type="entry name" value="RESPONSE_REGULATORY"/>
    <property type="match status" value="1"/>
</dbReference>
<dbReference type="InterPro" id="IPR000014">
    <property type="entry name" value="PAS"/>
</dbReference>